<name>A0ABY8CMU8_ENCHE</name>
<dbReference type="Proteomes" id="UP001217963">
    <property type="component" value="Chromosome X"/>
</dbReference>
<evidence type="ECO:0000313" key="2">
    <source>
        <dbReference type="EMBL" id="WEL39756.1"/>
    </source>
</evidence>
<proteinExistence type="predicted"/>
<keyword evidence="3" id="KW-1185">Reference proteome</keyword>
<protein>
    <submittedName>
        <fullName evidence="2">Uncharacterized protein</fullName>
    </submittedName>
</protein>
<evidence type="ECO:0000313" key="3">
    <source>
        <dbReference type="Proteomes" id="UP001217963"/>
    </source>
</evidence>
<reference evidence="2 3" key="1">
    <citation type="submission" date="2023-02" db="EMBL/GenBank/DDBJ databases">
        <title>Encephalitozoon hellem ATCC 50451 complete genome.</title>
        <authorList>
            <person name="Mascarenhas dos Santos A.C."/>
            <person name="Julian A.T."/>
            <person name="Pombert J.-F."/>
        </authorList>
    </citation>
    <scope>NUCLEOTIDE SEQUENCE [LARGE SCALE GENOMIC DNA]</scope>
    <source>
        <strain evidence="2 3">ATCC 50451</strain>
    </source>
</reference>
<organism evidence="2 3">
    <name type="scientific">Encephalitozoon hellem</name>
    <name type="common">Microsporidian parasite</name>
    <dbReference type="NCBI Taxonomy" id="27973"/>
    <lineage>
        <taxon>Eukaryota</taxon>
        <taxon>Fungi</taxon>
        <taxon>Fungi incertae sedis</taxon>
        <taxon>Microsporidia</taxon>
        <taxon>Unikaryonidae</taxon>
        <taxon>Encephalitozoon</taxon>
    </lineage>
</organism>
<sequence>MQQSLVKACWMGKVSFLVGVNEDRRCNGMNRQIMLSMISTACCVSFLHCVGNGLCDYGSLYQYPKWDS</sequence>
<dbReference type="EMBL" id="CP119068">
    <property type="protein sequence ID" value="WEL38941.1"/>
    <property type="molecule type" value="Genomic_DNA"/>
</dbReference>
<gene>
    <name evidence="1" type="ORF">PFJ87_07g00160</name>
    <name evidence="2" type="ORF">PFJ87_10g02050</name>
</gene>
<accession>A0ABY8CMU8</accession>
<evidence type="ECO:0000313" key="1">
    <source>
        <dbReference type="EMBL" id="WEL38941.1"/>
    </source>
</evidence>
<dbReference type="EMBL" id="CP119071">
    <property type="protein sequence ID" value="WEL39756.1"/>
    <property type="molecule type" value="Genomic_DNA"/>
</dbReference>
<dbReference type="Proteomes" id="UP001217963">
    <property type="component" value="Chromosome VII"/>
</dbReference>